<protein>
    <submittedName>
        <fullName evidence="2">Uncharacterized protein</fullName>
    </submittedName>
</protein>
<dbReference type="WBParaSite" id="ES5_v2.g17041.t1">
    <property type="protein sequence ID" value="ES5_v2.g17041.t1"/>
    <property type="gene ID" value="ES5_v2.g17041"/>
</dbReference>
<evidence type="ECO:0000313" key="1">
    <source>
        <dbReference type="Proteomes" id="UP000887579"/>
    </source>
</evidence>
<reference evidence="2" key="1">
    <citation type="submission" date="2022-11" db="UniProtKB">
        <authorList>
            <consortium name="WormBaseParasite"/>
        </authorList>
    </citation>
    <scope>IDENTIFICATION</scope>
</reference>
<accession>A0AC34FI96</accession>
<evidence type="ECO:0000313" key="2">
    <source>
        <dbReference type="WBParaSite" id="ES5_v2.g17041.t1"/>
    </source>
</evidence>
<dbReference type="Proteomes" id="UP000887579">
    <property type="component" value="Unplaced"/>
</dbReference>
<organism evidence="1 2">
    <name type="scientific">Panagrolaimus sp. ES5</name>
    <dbReference type="NCBI Taxonomy" id="591445"/>
    <lineage>
        <taxon>Eukaryota</taxon>
        <taxon>Metazoa</taxon>
        <taxon>Ecdysozoa</taxon>
        <taxon>Nematoda</taxon>
        <taxon>Chromadorea</taxon>
        <taxon>Rhabditida</taxon>
        <taxon>Tylenchina</taxon>
        <taxon>Panagrolaimomorpha</taxon>
        <taxon>Panagrolaimoidea</taxon>
        <taxon>Panagrolaimidae</taxon>
        <taxon>Panagrolaimus</taxon>
    </lineage>
</organism>
<name>A0AC34FI96_9BILA</name>
<sequence>MSSKTQHRISASNDIVTTKLVEQLNSLTTDVAMIKSDLLHHKETLQLEMRAKKSEVLQEAATKIEQNKRNFDQEIVDLRAEGSRENCEKIRKVERKLKALEETSDSKISEVKKCSQSLINSVKTEMIQNSDILKKEILDVRGELLEENSKLKADILDLKEDNFIIKKHLRELKAKLLNEEAARREIREGFEKDSKAFSNMIESLQKQIDKKSNETIYEIDNLVKRSNGYQTDLSKHEDEQKKVFNSLKTLDSKKTELGNEMEELRRIISKMCDSVNASLEKIPEKINEKFHENSVTYRDMLDGVKKENDVNLEAVKSSVEKISGQLAGKFSDDIHAARTLTQTVMEEVAELKSMQENLKTNFFELDTNVKSEYENMQKRYQALQDSNQEAQKKIQNLTGLVDPNYRVKVQVHEINRNIWNSRDSENDVEENGNA</sequence>
<proteinExistence type="predicted"/>